<dbReference type="AlphaFoldDB" id="A0AA44CCV5"/>
<keyword evidence="2" id="KW-0012">Acyltransferase</keyword>
<dbReference type="SUPFAM" id="SSF55729">
    <property type="entry name" value="Acyl-CoA N-acyltransferases (Nat)"/>
    <property type="match status" value="1"/>
</dbReference>
<organism evidence="5 6">
    <name type="scientific">Ferranicluibacter rubi</name>
    <dbReference type="NCBI Taxonomy" id="2715133"/>
    <lineage>
        <taxon>Bacteria</taxon>
        <taxon>Pseudomonadati</taxon>
        <taxon>Pseudomonadota</taxon>
        <taxon>Alphaproteobacteria</taxon>
        <taxon>Hyphomicrobiales</taxon>
        <taxon>Rhizobiaceae</taxon>
        <taxon>Ferranicluibacter</taxon>
    </lineage>
</organism>
<evidence type="ECO:0000313" key="6">
    <source>
        <dbReference type="Proteomes" id="UP001155840"/>
    </source>
</evidence>
<accession>A0AA44CCV5</accession>
<evidence type="ECO:0000256" key="3">
    <source>
        <dbReference type="SAM" id="Phobius"/>
    </source>
</evidence>
<dbReference type="InterPro" id="IPR016181">
    <property type="entry name" value="Acyl_CoA_acyltransferase"/>
</dbReference>
<dbReference type="InterPro" id="IPR051016">
    <property type="entry name" value="Diverse_Substrate_AcTransf"/>
</dbReference>
<dbReference type="PROSITE" id="PS51186">
    <property type="entry name" value="GNAT"/>
    <property type="match status" value="1"/>
</dbReference>
<evidence type="ECO:0000256" key="1">
    <source>
        <dbReference type="ARBA" id="ARBA00022679"/>
    </source>
</evidence>
<dbReference type="GO" id="GO:0008080">
    <property type="term" value="F:N-acetyltransferase activity"/>
    <property type="evidence" value="ECO:0007669"/>
    <property type="project" value="TreeGrafter"/>
</dbReference>
<comment type="caution">
    <text evidence="5">The sequence shown here is derived from an EMBL/GenBank/DDBJ whole genome shotgun (WGS) entry which is preliminary data.</text>
</comment>
<keyword evidence="3" id="KW-1133">Transmembrane helix</keyword>
<keyword evidence="6" id="KW-1185">Reference proteome</keyword>
<dbReference type="PANTHER" id="PTHR10545:SF29">
    <property type="entry name" value="GH14572P-RELATED"/>
    <property type="match status" value="1"/>
</dbReference>
<proteinExistence type="predicted"/>
<evidence type="ECO:0000259" key="4">
    <source>
        <dbReference type="PROSITE" id="PS51186"/>
    </source>
</evidence>
<reference evidence="5" key="1">
    <citation type="submission" date="2020-03" db="EMBL/GenBank/DDBJ databases">
        <title>Ferranicluibacter endophyticum gen. nov., sp. nov., a new genus isolated from Rubus ulmifolius Schott. stem.</title>
        <authorList>
            <person name="Roca-Couso R."/>
            <person name="Flores-Felix J.D."/>
            <person name="Igual J.M."/>
            <person name="Rivas R."/>
        </authorList>
    </citation>
    <scope>NUCLEOTIDE SEQUENCE</scope>
    <source>
        <strain evidence="5">CRRU44</strain>
    </source>
</reference>
<dbReference type="Proteomes" id="UP001155840">
    <property type="component" value="Unassembled WGS sequence"/>
</dbReference>
<feature type="domain" description="N-acetyltransferase" evidence="4">
    <location>
        <begin position="38"/>
        <end position="185"/>
    </location>
</feature>
<keyword evidence="3" id="KW-0472">Membrane</keyword>
<gene>
    <name evidence="5" type="ORF">G8E10_23325</name>
</gene>
<sequence length="185" mass="19517">MPTLSSPLAIPLANPPASPLAGGALDLPAAAPSRAPLVTIRSARPSDIATLCEMITELAAHHGDAAPLDADTLERDLFGPVPWITALVAEAGGALIGYAILVPLYRAQLGVRGMDLHHLFVRDAHRGTGIGRHLVAKAREEARRAGCTYLSVSAATGNVKAHRFYEQQDFTAGPVTGMRYVQALR</sequence>
<keyword evidence="1" id="KW-0808">Transferase</keyword>
<dbReference type="Pfam" id="PF00583">
    <property type="entry name" value="Acetyltransf_1"/>
    <property type="match status" value="1"/>
</dbReference>
<dbReference type="PANTHER" id="PTHR10545">
    <property type="entry name" value="DIAMINE N-ACETYLTRANSFERASE"/>
    <property type="match status" value="1"/>
</dbReference>
<feature type="transmembrane region" description="Helical" evidence="3">
    <location>
        <begin position="83"/>
        <end position="105"/>
    </location>
</feature>
<dbReference type="EMBL" id="JAANCM010000017">
    <property type="protein sequence ID" value="NHT78635.1"/>
    <property type="molecule type" value="Genomic_DNA"/>
</dbReference>
<evidence type="ECO:0000256" key="2">
    <source>
        <dbReference type="ARBA" id="ARBA00023315"/>
    </source>
</evidence>
<dbReference type="CDD" id="cd04301">
    <property type="entry name" value="NAT_SF"/>
    <property type="match status" value="1"/>
</dbReference>
<dbReference type="RefSeq" id="WP_167130867.1">
    <property type="nucleotide sequence ID" value="NZ_JAANCM010000017.1"/>
</dbReference>
<dbReference type="InterPro" id="IPR000182">
    <property type="entry name" value="GNAT_dom"/>
</dbReference>
<dbReference type="Gene3D" id="3.40.630.30">
    <property type="match status" value="1"/>
</dbReference>
<name>A0AA44CCV5_9HYPH</name>
<keyword evidence="3" id="KW-0812">Transmembrane</keyword>
<protein>
    <submittedName>
        <fullName evidence="5">GNAT family N-acetyltransferase</fullName>
    </submittedName>
</protein>
<evidence type="ECO:0000313" key="5">
    <source>
        <dbReference type="EMBL" id="NHT78635.1"/>
    </source>
</evidence>